<evidence type="ECO:0000313" key="2">
    <source>
        <dbReference type="EMBL" id="CAB1129661.1"/>
    </source>
</evidence>
<dbReference type="KEGG" id="hfv:R50_2164"/>
<reference evidence="2 3" key="1">
    <citation type="submission" date="2020-02" db="EMBL/GenBank/DDBJ databases">
        <authorList>
            <person name="Hogendoorn C."/>
        </authorList>
    </citation>
    <scope>NUCLEOTIDE SEQUENCE [LARGE SCALE GENOMIC DNA]</scope>
    <source>
        <strain evidence="2">R501</strain>
    </source>
</reference>
<keyword evidence="1" id="KW-0732">Signal</keyword>
<evidence type="ECO:0000256" key="1">
    <source>
        <dbReference type="SAM" id="SignalP"/>
    </source>
</evidence>
<sequence length="122" mass="12364">MVTAALAWGVLAAGCGPGAAPAGPYWATAAAGGRTIRLTLRPAPVANRRTTLSVRFSGAAPGGPVTARLTMNGMVMPPLRVALAPAGDGRYRGSAIFTMAGSWSVHLRWPGAGAVFTVPVRP</sequence>
<evidence type="ECO:0000313" key="3">
    <source>
        <dbReference type="Proteomes" id="UP000503399"/>
    </source>
</evidence>
<accession>A0A6F8ZJ08</accession>
<name>A0A6F8ZJ08_9FIRM</name>
<dbReference type="EMBL" id="LR778114">
    <property type="protein sequence ID" value="CAB1129661.1"/>
    <property type="molecule type" value="Genomic_DNA"/>
</dbReference>
<feature type="chain" id="PRO_5039092454" evidence="1">
    <location>
        <begin position="23"/>
        <end position="122"/>
    </location>
</feature>
<feature type="signal peptide" evidence="1">
    <location>
        <begin position="1"/>
        <end position="22"/>
    </location>
</feature>
<gene>
    <name evidence="2" type="ORF">R50_2164</name>
</gene>
<keyword evidence="3" id="KW-1185">Reference proteome</keyword>
<organism evidence="2 3">
    <name type="scientific">Candidatus Hydrogenisulfobacillus filiaventi</name>
    <dbReference type="NCBI Taxonomy" id="2707344"/>
    <lineage>
        <taxon>Bacteria</taxon>
        <taxon>Bacillati</taxon>
        <taxon>Bacillota</taxon>
        <taxon>Clostridia</taxon>
        <taxon>Eubacteriales</taxon>
        <taxon>Clostridiales Family XVII. Incertae Sedis</taxon>
        <taxon>Candidatus Hydrogenisulfobacillus</taxon>
    </lineage>
</organism>
<proteinExistence type="predicted"/>
<protein>
    <submittedName>
        <fullName evidence="2">Uncharacterized protein</fullName>
    </submittedName>
</protein>
<dbReference type="Proteomes" id="UP000503399">
    <property type="component" value="Chromosome"/>
</dbReference>
<dbReference type="AlphaFoldDB" id="A0A6F8ZJ08"/>